<dbReference type="Gene3D" id="3.90.550.10">
    <property type="entry name" value="Spore Coat Polysaccharide Biosynthesis Protein SpsA, Chain A"/>
    <property type="match status" value="1"/>
</dbReference>
<dbReference type="EMBL" id="MEUJ01000008">
    <property type="protein sequence ID" value="OGC39479.1"/>
    <property type="molecule type" value="Genomic_DNA"/>
</dbReference>
<organism evidence="2 3">
    <name type="scientific">candidate division WOR-1 bacterium RIFOXYC2_FULL_46_14</name>
    <dbReference type="NCBI Taxonomy" id="1802587"/>
    <lineage>
        <taxon>Bacteria</taxon>
        <taxon>Bacillati</taxon>
        <taxon>Saganbacteria</taxon>
    </lineage>
</organism>
<gene>
    <name evidence="2" type="ORF">A2438_07960</name>
</gene>
<sequence>MITKAHTFAIVAYNDSPFLEDCIQSLLKQTVKSEIYVCAAVSSDYLKLITAKYGLPLLVNSFGGGIAADWSFAYDQCATDFITLAHQDDIYLNRYTESCLRAVKGREGVNLITFTDYAELPTNGKIRSWGPVFILKRIGLLPFLVGQTITAGFLKRSILAFGNPIACPTVMYNKGKIGKFRFNDKYLCSLDWESWIRLSRIEGGFSYVNKKLLWHRIYERSQSSMLTRDRTRHHEEQELLAGLWPRPLAVLLANLHYFLAAGPKDKS</sequence>
<dbReference type="Pfam" id="PF00535">
    <property type="entry name" value="Glycos_transf_2"/>
    <property type="match status" value="1"/>
</dbReference>
<reference evidence="2 3" key="1">
    <citation type="journal article" date="2016" name="Nat. Commun.">
        <title>Thousands of microbial genomes shed light on interconnected biogeochemical processes in an aquifer system.</title>
        <authorList>
            <person name="Anantharaman K."/>
            <person name="Brown C.T."/>
            <person name="Hug L.A."/>
            <person name="Sharon I."/>
            <person name="Castelle C.J."/>
            <person name="Probst A.J."/>
            <person name="Thomas B.C."/>
            <person name="Singh A."/>
            <person name="Wilkins M.J."/>
            <person name="Karaoz U."/>
            <person name="Brodie E.L."/>
            <person name="Williams K.H."/>
            <person name="Hubbard S.S."/>
            <person name="Banfield J.F."/>
        </authorList>
    </citation>
    <scope>NUCLEOTIDE SEQUENCE [LARGE SCALE GENOMIC DNA]</scope>
</reference>
<dbReference type="AlphaFoldDB" id="A0A1F4U3M6"/>
<dbReference type="Proteomes" id="UP000179242">
    <property type="component" value="Unassembled WGS sequence"/>
</dbReference>
<dbReference type="InterPro" id="IPR001173">
    <property type="entry name" value="Glyco_trans_2-like"/>
</dbReference>
<feature type="domain" description="Glycosyltransferase 2-like" evidence="1">
    <location>
        <begin position="8"/>
        <end position="119"/>
    </location>
</feature>
<evidence type="ECO:0000259" key="1">
    <source>
        <dbReference type="Pfam" id="PF00535"/>
    </source>
</evidence>
<dbReference type="InterPro" id="IPR029044">
    <property type="entry name" value="Nucleotide-diphossugar_trans"/>
</dbReference>
<proteinExistence type="predicted"/>
<protein>
    <recommendedName>
        <fullName evidence="1">Glycosyltransferase 2-like domain-containing protein</fullName>
    </recommendedName>
</protein>
<accession>A0A1F4U3M6</accession>
<evidence type="ECO:0000313" key="2">
    <source>
        <dbReference type="EMBL" id="OGC39479.1"/>
    </source>
</evidence>
<evidence type="ECO:0000313" key="3">
    <source>
        <dbReference type="Proteomes" id="UP000179242"/>
    </source>
</evidence>
<name>A0A1F4U3M6_UNCSA</name>
<dbReference type="SUPFAM" id="SSF53448">
    <property type="entry name" value="Nucleotide-diphospho-sugar transferases"/>
    <property type="match status" value="1"/>
</dbReference>
<comment type="caution">
    <text evidence="2">The sequence shown here is derived from an EMBL/GenBank/DDBJ whole genome shotgun (WGS) entry which is preliminary data.</text>
</comment>